<protein>
    <recommendedName>
        <fullName evidence="15">Nuclear hormone receptor HR96</fullName>
    </recommendedName>
</protein>
<dbReference type="PRINTS" id="PR00398">
    <property type="entry name" value="STRDHORMONER"/>
</dbReference>
<dbReference type="PANTHER" id="PTHR24082:SF283">
    <property type="entry name" value="NUCLEAR HORMONE RECEPTOR HR96"/>
    <property type="match status" value="1"/>
</dbReference>
<dbReference type="FunFam" id="3.30.50.10:FF:000042">
    <property type="entry name" value="Nuclear hormone receptor HR96"/>
    <property type="match status" value="1"/>
</dbReference>
<evidence type="ECO:0000256" key="8">
    <source>
        <dbReference type="ARBA" id="ARBA00023170"/>
    </source>
</evidence>
<dbReference type="PANTHER" id="PTHR24082">
    <property type="entry name" value="NUCLEAR HORMONE RECEPTOR"/>
    <property type="match status" value="1"/>
</dbReference>
<keyword evidence="4 10" id="KW-0862">Zinc</keyword>
<evidence type="ECO:0000256" key="9">
    <source>
        <dbReference type="ARBA" id="ARBA00023242"/>
    </source>
</evidence>
<dbReference type="PROSITE" id="PS51843">
    <property type="entry name" value="NR_LBD"/>
    <property type="match status" value="1"/>
</dbReference>
<accession>A0A3S3NV49</accession>
<keyword evidence="9 10" id="KW-0539">Nucleus</keyword>
<dbReference type="InterPro" id="IPR000536">
    <property type="entry name" value="Nucl_hrmn_rcpt_lig-bd"/>
</dbReference>
<evidence type="ECO:0000256" key="5">
    <source>
        <dbReference type="ARBA" id="ARBA00023015"/>
    </source>
</evidence>
<dbReference type="PRINTS" id="PR00047">
    <property type="entry name" value="STROIDFINGER"/>
</dbReference>
<keyword evidence="5 10" id="KW-0805">Transcription regulation</keyword>
<dbReference type="EMBL" id="NCKU01007632">
    <property type="protein sequence ID" value="RWS02506.1"/>
    <property type="molecule type" value="Genomic_DNA"/>
</dbReference>
<evidence type="ECO:0000259" key="12">
    <source>
        <dbReference type="PROSITE" id="PS51843"/>
    </source>
</evidence>
<dbReference type="GO" id="GO:0045944">
    <property type="term" value="P:positive regulation of transcription by RNA polymerase II"/>
    <property type="evidence" value="ECO:0007669"/>
    <property type="project" value="TreeGrafter"/>
</dbReference>
<gene>
    <name evidence="13" type="ORF">B4U79_09088</name>
</gene>
<comment type="caution">
    <text evidence="13">The sequence shown here is derived from an EMBL/GenBank/DDBJ whole genome shotgun (WGS) entry which is preliminary data.</text>
</comment>
<feature type="domain" description="NR LBD" evidence="12">
    <location>
        <begin position="167"/>
        <end position="431"/>
    </location>
</feature>
<keyword evidence="8 10" id="KW-0675">Receptor</keyword>
<evidence type="ECO:0000256" key="2">
    <source>
        <dbReference type="ARBA" id="ARBA00022723"/>
    </source>
</evidence>
<feature type="domain" description="Nuclear receptor" evidence="11">
    <location>
        <begin position="12"/>
        <end position="87"/>
    </location>
</feature>
<evidence type="ECO:0000256" key="7">
    <source>
        <dbReference type="ARBA" id="ARBA00023163"/>
    </source>
</evidence>
<dbReference type="PROSITE" id="PS00031">
    <property type="entry name" value="NUCLEAR_REC_DBD_1"/>
    <property type="match status" value="1"/>
</dbReference>
<dbReference type="GO" id="GO:0000978">
    <property type="term" value="F:RNA polymerase II cis-regulatory region sequence-specific DNA binding"/>
    <property type="evidence" value="ECO:0007669"/>
    <property type="project" value="TreeGrafter"/>
</dbReference>
<dbReference type="SMART" id="SM00399">
    <property type="entry name" value="ZnF_C4"/>
    <property type="match status" value="1"/>
</dbReference>
<name>A0A3S3NV49_9ACAR</name>
<evidence type="ECO:0000256" key="3">
    <source>
        <dbReference type="ARBA" id="ARBA00022771"/>
    </source>
</evidence>
<reference evidence="13 14" key="1">
    <citation type="journal article" date="2018" name="Gigascience">
        <title>Genomes of trombidid mites reveal novel predicted allergens and laterally-transferred genes associated with secondary metabolism.</title>
        <authorList>
            <person name="Dong X."/>
            <person name="Chaisiri K."/>
            <person name="Xia D."/>
            <person name="Armstrong S.D."/>
            <person name="Fang Y."/>
            <person name="Donnelly M.J."/>
            <person name="Kadowaki T."/>
            <person name="McGarry J.W."/>
            <person name="Darby A.C."/>
            <person name="Makepeace B.L."/>
        </authorList>
    </citation>
    <scope>NUCLEOTIDE SEQUENCE [LARGE SCALE GENOMIC DNA]</scope>
    <source>
        <strain evidence="13">UoL-WK</strain>
    </source>
</reference>
<dbReference type="InterPro" id="IPR001628">
    <property type="entry name" value="Znf_hrmn_rcpt"/>
</dbReference>
<dbReference type="OrthoDB" id="6355676at2759"/>
<dbReference type="InterPro" id="IPR013088">
    <property type="entry name" value="Znf_NHR/GATA"/>
</dbReference>
<dbReference type="GO" id="GO:0030154">
    <property type="term" value="P:cell differentiation"/>
    <property type="evidence" value="ECO:0007669"/>
    <property type="project" value="TreeGrafter"/>
</dbReference>
<dbReference type="GO" id="GO:0004879">
    <property type="term" value="F:nuclear receptor activity"/>
    <property type="evidence" value="ECO:0007669"/>
    <property type="project" value="TreeGrafter"/>
</dbReference>
<keyword evidence="14" id="KW-1185">Reference proteome</keyword>
<dbReference type="SUPFAM" id="SSF48508">
    <property type="entry name" value="Nuclear receptor ligand-binding domain"/>
    <property type="match status" value="1"/>
</dbReference>
<dbReference type="GO" id="GO:0005634">
    <property type="term" value="C:nucleus"/>
    <property type="evidence" value="ECO:0007669"/>
    <property type="project" value="UniProtKB-SubCell"/>
</dbReference>
<dbReference type="Gene3D" id="3.30.50.10">
    <property type="entry name" value="Erythroid Transcription Factor GATA-1, subunit A"/>
    <property type="match status" value="1"/>
</dbReference>
<comment type="similarity">
    <text evidence="10">Belongs to the nuclear hormone receptor family.</text>
</comment>
<evidence type="ECO:0000256" key="4">
    <source>
        <dbReference type="ARBA" id="ARBA00022833"/>
    </source>
</evidence>
<dbReference type="SUPFAM" id="SSF57716">
    <property type="entry name" value="Glucocorticoid receptor-like (DNA-binding domain)"/>
    <property type="match status" value="1"/>
</dbReference>
<evidence type="ECO:0000313" key="13">
    <source>
        <dbReference type="EMBL" id="RWS02506.1"/>
    </source>
</evidence>
<dbReference type="AlphaFoldDB" id="A0A3S3NV49"/>
<sequence>MNGNENKIRQLTKTCTICGDKALGYNFNAITCESCKAFFRRNANKSKTSKCPFDGNCVIDVITRRFCQSCRLRKCFAVGMKKEWILSEEEKKMKRAKIEENRHRKTKSSDGGIEEEVDIVGENSSNLSTAPDSVESSWNYSPNNWVNSPPEASNAAASSSDLKFNCIQDSTYEKLAEAEFTYLPLRDHLLPSECSESESTLNSLEMAKLQELIDANEILKLPLSPSLAPESGDGSLMDIVNLTDHAIRRIIQMAKKLEGFRNLCQPDQVALLKGGCTEIMILRSVMSYNKEKDCWQDSKCKMLLKLEVLKQANVKIYEAHTNFINSFDFKWRNNENIMLLLSAITLFTPNRQNLKHREIVKFHQHMYMFLLKRYLETTIKSKCEAHTAYIKLMSKVEELHILNDDHVSIFLEVDPNIVGPLLIEIFDLKYH</sequence>
<comment type="subcellular location">
    <subcellularLocation>
        <location evidence="1 10">Nucleus</location>
    </subcellularLocation>
</comment>
<keyword evidence="3 10" id="KW-0863">Zinc-finger</keyword>
<dbReference type="Pfam" id="PF00105">
    <property type="entry name" value="zf-C4"/>
    <property type="match status" value="1"/>
</dbReference>
<dbReference type="STRING" id="1965070.A0A3S3NV49"/>
<evidence type="ECO:0000259" key="11">
    <source>
        <dbReference type="PROSITE" id="PS51030"/>
    </source>
</evidence>
<dbReference type="Proteomes" id="UP000285301">
    <property type="component" value="Unassembled WGS sequence"/>
</dbReference>
<keyword evidence="6 10" id="KW-0238">DNA-binding</keyword>
<evidence type="ECO:0008006" key="15">
    <source>
        <dbReference type="Google" id="ProtNLM"/>
    </source>
</evidence>
<dbReference type="GO" id="GO:0008270">
    <property type="term" value="F:zinc ion binding"/>
    <property type="evidence" value="ECO:0007669"/>
    <property type="project" value="UniProtKB-KW"/>
</dbReference>
<proteinExistence type="inferred from homology"/>
<dbReference type="Gene3D" id="1.10.565.10">
    <property type="entry name" value="Retinoid X Receptor"/>
    <property type="match status" value="1"/>
</dbReference>
<keyword evidence="7 10" id="KW-0804">Transcription</keyword>
<keyword evidence="2 10" id="KW-0479">Metal-binding</keyword>
<dbReference type="GO" id="GO:0000122">
    <property type="term" value="P:negative regulation of transcription by RNA polymerase II"/>
    <property type="evidence" value="ECO:0007669"/>
    <property type="project" value="TreeGrafter"/>
</dbReference>
<dbReference type="SMART" id="SM00430">
    <property type="entry name" value="HOLI"/>
    <property type="match status" value="1"/>
</dbReference>
<evidence type="ECO:0000256" key="1">
    <source>
        <dbReference type="ARBA" id="ARBA00004123"/>
    </source>
</evidence>
<dbReference type="InterPro" id="IPR035500">
    <property type="entry name" value="NHR-like_dom_sf"/>
</dbReference>
<evidence type="ECO:0000256" key="6">
    <source>
        <dbReference type="ARBA" id="ARBA00023125"/>
    </source>
</evidence>
<evidence type="ECO:0000313" key="14">
    <source>
        <dbReference type="Proteomes" id="UP000285301"/>
    </source>
</evidence>
<evidence type="ECO:0000256" key="10">
    <source>
        <dbReference type="RuleBase" id="RU004334"/>
    </source>
</evidence>
<dbReference type="PROSITE" id="PS51030">
    <property type="entry name" value="NUCLEAR_REC_DBD_2"/>
    <property type="match status" value="1"/>
</dbReference>
<dbReference type="Pfam" id="PF00104">
    <property type="entry name" value="Hormone_recep"/>
    <property type="match status" value="1"/>
</dbReference>
<dbReference type="GO" id="GO:0006950">
    <property type="term" value="P:response to stress"/>
    <property type="evidence" value="ECO:0007669"/>
    <property type="project" value="UniProtKB-ARBA"/>
</dbReference>
<organism evidence="13 14">
    <name type="scientific">Dinothrombium tinctorium</name>
    <dbReference type="NCBI Taxonomy" id="1965070"/>
    <lineage>
        <taxon>Eukaryota</taxon>
        <taxon>Metazoa</taxon>
        <taxon>Ecdysozoa</taxon>
        <taxon>Arthropoda</taxon>
        <taxon>Chelicerata</taxon>
        <taxon>Arachnida</taxon>
        <taxon>Acari</taxon>
        <taxon>Acariformes</taxon>
        <taxon>Trombidiformes</taxon>
        <taxon>Prostigmata</taxon>
        <taxon>Anystina</taxon>
        <taxon>Parasitengona</taxon>
        <taxon>Trombidioidea</taxon>
        <taxon>Trombidiidae</taxon>
        <taxon>Dinothrombium</taxon>
    </lineage>
</organism>
<dbReference type="InterPro" id="IPR001723">
    <property type="entry name" value="Nuclear_hrmn_rcpt"/>
</dbReference>
<dbReference type="InterPro" id="IPR050234">
    <property type="entry name" value="Nuclear_hormone_rcpt_NR1"/>
</dbReference>